<evidence type="ECO:0000256" key="2">
    <source>
        <dbReference type="SAM" id="SignalP"/>
    </source>
</evidence>
<keyword evidence="3" id="KW-0614">Plasmid</keyword>
<dbReference type="Proteomes" id="UP000830401">
    <property type="component" value="Plasmid unnamed3"/>
</dbReference>
<proteinExistence type="predicted"/>
<dbReference type="RefSeq" id="WP_245126821.1">
    <property type="nucleotide sequence ID" value="NZ_CP095064.1"/>
</dbReference>
<evidence type="ECO:0000313" key="3">
    <source>
        <dbReference type="EMBL" id="UOQ69067.1"/>
    </source>
</evidence>
<feature type="region of interest" description="Disordered" evidence="1">
    <location>
        <begin position="107"/>
        <end position="142"/>
    </location>
</feature>
<gene>
    <name evidence="3" type="ORF">MUN86_26555</name>
</gene>
<keyword evidence="4" id="KW-1185">Reference proteome</keyword>
<dbReference type="SUPFAM" id="SSF53474">
    <property type="entry name" value="alpha/beta-Hydrolases"/>
    <property type="match status" value="1"/>
</dbReference>
<dbReference type="InterPro" id="IPR029058">
    <property type="entry name" value="AB_hydrolase_fold"/>
</dbReference>
<organism evidence="3 4">
    <name type="scientific">Hymenobacter volaticus</name>
    <dbReference type="NCBI Taxonomy" id="2932254"/>
    <lineage>
        <taxon>Bacteria</taxon>
        <taxon>Pseudomonadati</taxon>
        <taxon>Bacteroidota</taxon>
        <taxon>Cytophagia</taxon>
        <taxon>Cytophagales</taxon>
        <taxon>Hymenobacteraceae</taxon>
        <taxon>Hymenobacter</taxon>
    </lineage>
</organism>
<evidence type="ECO:0000256" key="1">
    <source>
        <dbReference type="SAM" id="MobiDB-lite"/>
    </source>
</evidence>
<evidence type="ECO:0000313" key="4">
    <source>
        <dbReference type="Proteomes" id="UP000830401"/>
    </source>
</evidence>
<feature type="chain" id="PRO_5046446697" description="Alpha/beta hydrolase" evidence="2">
    <location>
        <begin position="22"/>
        <end position="142"/>
    </location>
</feature>
<reference evidence="3" key="1">
    <citation type="submission" date="2022-04" db="EMBL/GenBank/DDBJ databases">
        <title>Hymenobacter sp. isolated from the air.</title>
        <authorList>
            <person name="Won M."/>
            <person name="Lee C.-M."/>
            <person name="Woen H.-Y."/>
            <person name="Kwon S.-W."/>
        </authorList>
    </citation>
    <scope>NUCLEOTIDE SEQUENCE</scope>
    <source>
        <strain evidence="3">5420S-77</strain>
        <plasmid evidence="3">unnamed3</plasmid>
    </source>
</reference>
<evidence type="ECO:0008006" key="5">
    <source>
        <dbReference type="Google" id="ProtNLM"/>
    </source>
</evidence>
<protein>
    <recommendedName>
        <fullName evidence="5">Alpha/beta hydrolase</fullName>
    </recommendedName>
</protein>
<accession>A0ABY4GE89</accession>
<geneLocation type="plasmid" evidence="3 4">
    <name>unnamed3</name>
</geneLocation>
<sequence length="142" mass="15787">MKQFLLFLSAVFIFLPGAAQPGNQLVLGQTDSIQSTLLREKRKFYVHVPTAASGKEAAKKRYPVVYLLDADAQFASTTSMLQYLSTNYNTVCPEMIVVGLLHPDRRKDLTPTHVTTDPPFWAPGTSKTSGEANPSFRLLKRN</sequence>
<keyword evidence="2" id="KW-0732">Signal</keyword>
<dbReference type="Gene3D" id="3.40.50.1820">
    <property type="entry name" value="alpha/beta hydrolase"/>
    <property type="match status" value="1"/>
</dbReference>
<name>A0ABY4GE89_9BACT</name>
<dbReference type="EMBL" id="CP095064">
    <property type="protein sequence ID" value="UOQ69067.1"/>
    <property type="molecule type" value="Genomic_DNA"/>
</dbReference>
<feature type="signal peptide" evidence="2">
    <location>
        <begin position="1"/>
        <end position="21"/>
    </location>
</feature>